<dbReference type="InterPro" id="IPR011051">
    <property type="entry name" value="RmlC_Cupin_sf"/>
</dbReference>
<dbReference type="EC" id="5.1.3.13" evidence="3 7"/>
<dbReference type="RefSeq" id="WP_168055672.1">
    <property type="nucleotide sequence ID" value="NZ_JAAOZT010000007.1"/>
</dbReference>
<evidence type="ECO:0000313" key="8">
    <source>
        <dbReference type="EMBL" id="MBB5200886.1"/>
    </source>
</evidence>
<accession>A0A840RVH0</accession>
<dbReference type="NCBIfam" id="TIGR01221">
    <property type="entry name" value="rmlC"/>
    <property type="match status" value="1"/>
</dbReference>
<organism evidence="8 9">
    <name type="scientific">Glaciimonas immobilis</name>
    <dbReference type="NCBI Taxonomy" id="728004"/>
    <lineage>
        <taxon>Bacteria</taxon>
        <taxon>Pseudomonadati</taxon>
        <taxon>Pseudomonadota</taxon>
        <taxon>Betaproteobacteria</taxon>
        <taxon>Burkholderiales</taxon>
        <taxon>Oxalobacteraceae</taxon>
        <taxon>Glaciimonas</taxon>
    </lineage>
</organism>
<dbReference type="GO" id="GO:0019305">
    <property type="term" value="P:dTDP-rhamnose biosynthetic process"/>
    <property type="evidence" value="ECO:0007669"/>
    <property type="project" value="UniProtKB-UniRule"/>
</dbReference>
<dbReference type="InterPro" id="IPR014710">
    <property type="entry name" value="RmlC-like_jellyroll"/>
</dbReference>
<protein>
    <recommendedName>
        <fullName evidence="4 7">dTDP-4-dehydrorhamnose 3,5-epimerase</fullName>
        <ecNumber evidence="3 7">5.1.3.13</ecNumber>
    </recommendedName>
    <alternativeName>
        <fullName evidence="7">Thymidine diphospho-4-keto-rhamnose 3,5-epimerase</fullName>
    </alternativeName>
</protein>
<feature type="site" description="Participates in a stacking interaction with the thymidine ring of dTDP-4-oxo-6-deoxyglucose" evidence="6">
    <location>
        <position position="137"/>
    </location>
</feature>
<evidence type="ECO:0000256" key="2">
    <source>
        <dbReference type="ARBA" id="ARBA00001997"/>
    </source>
</evidence>
<feature type="active site" description="Proton donor" evidence="5">
    <location>
        <position position="131"/>
    </location>
</feature>
<dbReference type="AlphaFoldDB" id="A0A840RVH0"/>
<sequence>MQLLTTQIPEVLIIEPKSFGDDRGFFYESFNERRFKELTQITTSFVQDNHSKSAKNVLRGLHYQIQQPQGKLVRVVAGEVFDVAVDIRKSSPTFGHWVGVVLSADNKRQLWVPPGFAHGFVVTSDSAEFLYKTTDYWAPEFERSILWNDPAIGIQWPLDSVPLLSEKDKIGKLLADAEVFA</sequence>
<comment type="caution">
    <text evidence="8">The sequence shown here is derived from an EMBL/GenBank/DDBJ whole genome shotgun (WGS) entry which is preliminary data.</text>
</comment>
<dbReference type="InterPro" id="IPR000888">
    <property type="entry name" value="RmlC-like"/>
</dbReference>
<keyword evidence="7 8" id="KW-0413">Isomerase</keyword>
<dbReference type="GO" id="GO:0000271">
    <property type="term" value="P:polysaccharide biosynthetic process"/>
    <property type="evidence" value="ECO:0007669"/>
    <property type="project" value="TreeGrafter"/>
</dbReference>
<dbReference type="GO" id="GO:0008830">
    <property type="term" value="F:dTDP-4-dehydrorhamnose 3,5-epimerase activity"/>
    <property type="evidence" value="ECO:0007669"/>
    <property type="project" value="UniProtKB-UniRule"/>
</dbReference>
<keyword evidence="9" id="KW-1185">Reference proteome</keyword>
<comment type="similarity">
    <text evidence="7">Belongs to the dTDP-4-dehydrorhamnose 3,5-epimerase family.</text>
</comment>
<comment type="catalytic activity">
    <reaction evidence="1 7">
        <text>dTDP-4-dehydro-6-deoxy-alpha-D-glucose = dTDP-4-dehydro-beta-L-rhamnose</text>
        <dbReference type="Rhea" id="RHEA:16969"/>
        <dbReference type="ChEBI" id="CHEBI:57649"/>
        <dbReference type="ChEBI" id="CHEBI:62830"/>
        <dbReference type="EC" id="5.1.3.13"/>
    </reaction>
</comment>
<dbReference type="Gene3D" id="2.60.120.10">
    <property type="entry name" value="Jelly Rolls"/>
    <property type="match status" value="1"/>
</dbReference>
<dbReference type="GO" id="GO:0005829">
    <property type="term" value="C:cytosol"/>
    <property type="evidence" value="ECO:0007669"/>
    <property type="project" value="TreeGrafter"/>
</dbReference>
<dbReference type="SUPFAM" id="SSF51182">
    <property type="entry name" value="RmlC-like cupins"/>
    <property type="match status" value="1"/>
</dbReference>
<evidence type="ECO:0000256" key="7">
    <source>
        <dbReference type="RuleBase" id="RU364069"/>
    </source>
</evidence>
<dbReference type="CDD" id="cd00438">
    <property type="entry name" value="cupin_RmlC"/>
    <property type="match status" value="1"/>
</dbReference>
<dbReference type="EMBL" id="JACHHQ010000005">
    <property type="protein sequence ID" value="MBB5200886.1"/>
    <property type="molecule type" value="Genomic_DNA"/>
</dbReference>
<gene>
    <name evidence="8" type="ORF">HNR39_002728</name>
</gene>
<reference evidence="8 9" key="1">
    <citation type="submission" date="2020-08" db="EMBL/GenBank/DDBJ databases">
        <title>Genomic Encyclopedia of Type Strains, Phase IV (KMG-IV): sequencing the most valuable type-strain genomes for metagenomic binning, comparative biology and taxonomic classification.</title>
        <authorList>
            <person name="Goeker M."/>
        </authorList>
    </citation>
    <scope>NUCLEOTIDE SEQUENCE [LARGE SCALE GENOMIC DNA]</scope>
    <source>
        <strain evidence="8 9">DSM 23240</strain>
    </source>
</reference>
<feature type="active site" description="Proton acceptor" evidence="5">
    <location>
        <position position="62"/>
    </location>
</feature>
<dbReference type="PANTHER" id="PTHR21047:SF2">
    <property type="entry name" value="THYMIDINE DIPHOSPHO-4-KETO-RHAMNOSE 3,5-EPIMERASE"/>
    <property type="match status" value="1"/>
</dbReference>
<evidence type="ECO:0000256" key="1">
    <source>
        <dbReference type="ARBA" id="ARBA00001298"/>
    </source>
</evidence>
<evidence type="ECO:0000256" key="4">
    <source>
        <dbReference type="ARBA" id="ARBA00019595"/>
    </source>
</evidence>
<evidence type="ECO:0000256" key="6">
    <source>
        <dbReference type="PIRSR" id="PIRSR600888-3"/>
    </source>
</evidence>
<name>A0A840RVH0_9BURK</name>
<proteinExistence type="inferred from homology"/>
<dbReference type="UniPathway" id="UPA00124"/>
<dbReference type="Proteomes" id="UP000571084">
    <property type="component" value="Unassembled WGS sequence"/>
</dbReference>
<dbReference type="PANTHER" id="PTHR21047">
    <property type="entry name" value="DTDP-6-DEOXY-D-GLUCOSE-3,5 EPIMERASE"/>
    <property type="match status" value="1"/>
</dbReference>
<evidence type="ECO:0000313" key="9">
    <source>
        <dbReference type="Proteomes" id="UP000571084"/>
    </source>
</evidence>
<evidence type="ECO:0000256" key="5">
    <source>
        <dbReference type="PIRSR" id="PIRSR600888-1"/>
    </source>
</evidence>
<comment type="subunit">
    <text evidence="7">Homodimer.</text>
</comment>
<comment type="function">
    <text evidence="2 7">Catalyzes the epimerization of the C3' and C5'positions of dTDP-6-deoxy-D-xylo-4-hexulose, forming dTDP-6-deoxy-L-lyxo-4-hexulose.</text>
</comment>
<comment type="pathway">
    <text evidence="7">Carbohydrate biosynthesis; dTDP-L-rhamnose biosynthesis.</text>
</comment>
<evidence type="ECO:0000256" key="3">
    <source>
        <dbReference type="ARBA" id="ARBA00012098"/>
    </source>
</evidence>
<dbReference type="Pfam" id="PF00908">
    <property type="entry name" value="dTDP_sugar_isom"/>
    <property type="match status" value="1"/>
</dbReference>